<organism evidence="9">
    <name type="scientific">Hydra vulgaris</name>
    <name type="common">Hydra</name>
    <name type="synonym">Hydra attenuata</name>
    <dbReference type="NCBI Taxonomy" id="6087"/>
    <lineage>
        <taxon>Eukaryota</taxon>
        <taxon>Metazoa</taxon>
        <taxon>Cnidaria</taxon>
        <taxon>Hydrozoa</taxon>
        <taxon>Hydroidolina</taxon>
        <taxon>Anthoathecata</taxon>
        <taxon>Aplanulata</taxon>
        <taxon>Hydridae</taxon>
        <taxon>Hydra</taxon>
    </lineage>
</organism>
<evidence type="ECO:0000256" key="2">
    <source>
        <dbReference type="ARBA" id="ARBA00022475"/>
    </source>
</evidence>
<dbReference type="GO" id="GO:0003924">
    <property type="term" value="F:GTPase activity"/>
    <property type="evidence" value="ECO:0007669"/>
    <property type="project" value="InterPro"/>
</dbReference>
<keyword evidence="5" id="KW-0342">GTP-binding</keyword>
<dbReference type="Pfam" id="PF00071">
    <property type="entry name" value="Ras"/>
    <property type="match status" value="1"/>
</dbReference>
<keyword evidence="8" id="KW-0636">Prenylation</keyword>
<dbReference type="PROSITE" id="PS51419">
    <property type="entry name" value="RAB"/>
    <property type="match status" value="1"/>
</dbReference>
<evidence type="ECO:0000256" key="7">
    <source>
        <dbReference type="ARBA" id="ARBA00023288"/>
    </source>
</evidence>
<sequence>MFLRRTRSFQPFNQKSIEKEETLVEKLRIAAFGYGGVGKTSLIKRFLYDEFRDEYCETIEDDYRQVLEYNDITCDVTILDTAGNHQFPAMRKLAIESCHGFILVYSVDSQKSFEEVKRLYNIIIDIKKTPNVPIILVANKSDTHAREVPNDEAYILINAMGNKCEFIEASAKFNLNTKLVFYDLMRLISEEKNEILELELINKNRSRSRISSLRASFSHVIKL</sequence>
<reference evidence="9" key="1">
    <citation type="journal article" date="2013" name="Genome Biol. Evol.">
        <title>Punctuated emergences of genetic and phenotypic innovations in eumetazoan, bilaterian, euteleostome, and hominidae ancestors.</title>
        <authorList>
            <person name="Wenger Y."/>
            <person name="Galliot B."/>
        </authorList>
    </citation>
    <scope>NUCLEOTIDE SEQUENCE</scope>
    <source>
        <tissue evidence="9">Whole animals</tissue>
    </source>
</reference>
<gene>
    <name evidence="9" type="primary">DIRAS2</name>
</gene>
<dbReference type="FunFam" id="3.40.50.300:FF:000475">
    <property type="entry name" value="GTP-binding protein Rhes"/>
    <property type="match status" value="1"/>
</dbReference>
<evidence type="ECO:0000256" key="1">
    <source>
        <dbReference type="ARBA" id="ARBA00004193"/>
    </source>
</evidence>
<dbReference type="InterPro" id="IPR020849">
    <property type="entry name" value="Small_GTPase_Ras-type"/>
</dbReference>
<keyword evidence="2" id="KW-1003">Cell membrane</keyword>
<proteinExistence type="evidence at transcript level"/>
<accession>T2M7G7</accession>
<dbReference type="SMART" id="SM00174">
    <property type="entry name" value="RHO"/>
    <property type="match status" value="1"/>
</dbReference>
<dbReference type="GO" id="GO:0005525">
    <property type="term" value="F:GTP binding"/>
    <property type="evidence" value="ECO:0007669"/>
    <property type="project" value="UniProtKB-KW"/>
</dbReference>
<evidence type="ECO:0000256" key="8">
    <source>
        <dbReference type="ARBA" id="ARBA00023289"/>
    </source>
</evidence>
<dbReference type="SMART" id="SM00173">
    <property type="entry name" value="RAS"/>
    <property type="match status" value="1"/>
</dbReference>
<dbReference type="Gene3D" id="3.40.50.300">
    <property type="entry name" value="P-loop containing nucleotide triphosphate hydrolases"/>
    <property type="match status" value="1"/>
</dbReference>
<keyword evidence="7" id="KW-0449">Lipoprotein</keyword>
<dbReference type="GO" id="GO:0005886">
    <property type="term" value="C:plasma membrane"/>
    <property type="evidence" value="ECO:0007669"/>
    <property type="project" value="UniProtKB-SubCell"/>
</dbReference>
<name>T2M7G7_HYDVU</name>
<dbReference type="AlphaFoldDB" id="T2M7G7"/>
<dbReference type="NCBIfam" id="TIGR00231">
    <property type="entry name" value="small_GTP"/>
    <property type="match status" value="1"/>
</dbReference>
<dbReference type="InterPro" id="IPR001806">
    <property type="entry name" value="Small_GTPase"/>
</dbReference>
<evidence type="ECO:0000256" key="5">
    <source>
        <dbReference type="ARBA" id="ARBA00023134"/>
    </source>
</evidence>
<dbReference type="EMBL" id="HAAD01001817">
    <property type="protein sequence ID" value="CDG68049.1"/>
    <property type="molecule type" value="mRNA"/>
</dbReference>
<comment type="subcellular location">
    <subcellularLocation>
        <location evidence="1">Cell membrane</location>
        <topology evidence="1">Lipid-anchor</topology>
    </subcellularLocation>
</comment>
<keyword evidence="4" id="KW-0547">Nucleotide-binding</keyword>
<keyword evidence="3" id="KW-0488">Methylation</keyword>
<evidence type="ECO:0000256" key="3">
    <source>
        <dbReference type="ARBA" id="ARBA00022481"/>
    </source>
</evidence>
<dbReference type="KEGG" id="hmg:100211188"/>
<dbReference type="PROSITE" id="PS51421">
    <property type="entry name" value="RAS"/>
    <property type="match status" value="1"/>
</dbReference>
<dbReference type="SMART" id="SM00175">
    <property type="entry name" value="RAB"/>
    <property type="match status" value="1"/>
</dbReference>
<dbReference type="SUPFAM" id="SSF52540">
    <property type="entry name" value="P-loop containing nucleoside triphosphate hydrolases"/>
    <property type="match status" value="1"/>
</dbReference>
<dbReference type="GO" id="GO:0007165">
    <property type="term" value="P:signal transduction"/>
    <property type="evidence" value="ECO:0007669"/>
    <property type="project" value="InterPro"/>
</dbReference>
<dbReference type="InterPro" id="IPR027417">
    <property type="entry name" value="P-loop_NTPase"/>
</dbReference>
<dbReference type="PRINTS" id="PR00449">
    <property type="entry name" value="RASTRNSFRMNG"/>
</dbReference>
<dbReference type="InterPro" id="IPR005225">
    <property type="entry name" value="Small_GTP-bd"/>
</dbReference>
<evidence type="ECO:0000256" key="6">
    <source>
        <dbReference type="ARBA" id="ARBA00023136"/>
    </source>
</evidence>
<protein>
    <submittedName>
        <fullName evidence="9">GTP-binding protein Di-Ras2</fullName>
    </submittedName>
</protein>
<evidence type="ECO:0000256" key="4">
    <source>
        <dbReference type="ARBA" id="ARBA00022741"/>
    </source>
</evidence>
<dbReference type="OMA" id="RGKCCLM"/>
<dbReference type="OrthoDB" id="265044at2759"/>
<keyword evidence="6" id="KW-0472">Membrane</keyword>
<dbReference type="PANTHER" id="PTHR24070">
    <property type="entry name" value="RAS, DI-RAS, AND RHEB FAMILY MEMBERS OF SMALL GTPASE SUPERFAMILY"/>
    <property type="match status" value="1"/>
</dbReference>
<evidence type="ECO:0000313" key="9">
    <source>
        <dbReference type="EMBL" id="CDG68049.1"/>
    </source>
</evidence>
<dbReference type="CDD" id="cd00876">
    <property type="entry name" value="Ras"/>
    <property type="match status" value="1"/>
</dbReference>